<name>A0A250G030_9FLAO</name>
<protein>
    <submittedName>
        <fullName evidence="1">Uncharacterized protein</fullName>
    </submittedName>
</protein>
<gene>
    <name evidence="1" type="ORF">CGC58_07445</name>
</gene>
<dbReference type="AlphaFoldDB" id="A0A250G030"/>
<sequence length="65" mass="7550">MPRLLDTRIKVKFDGIKINSERQLFEGKLITIYEVNEKLFTSRHILKDSTKGGLIFAVGKYSYTK</sequence>
<reference evidence="2" key="1">
    <citation type="submission" date="2017-06" db="EMBL/GenBank/DDBJ databases">
        <title>Capnocytophaga spp. assemblies.</title>
        <authorList>
            <person name="Gulvik C.A."/>
        </authorList>
    </citation>
    <scope>NUCLEOTIDE SEQUENCE [LARGE SCALE GENOMIC DNA]</scope>
    <source>
        <strain evidence="2">H2177</strain>
    </source>
</reference>
<evidence type="ECO:0000313" key="2">
    <source>
        <dbReference type="Proteomes" id="UP000217348"/>
    </source>
</evidence>
<proteinExistence type="predicted"/>
<organism evidence="1 2">
    <name type="scientific">Capnocytophaga stomatis</name>
    <dbReference type="NCBI Taxonomy" id="1848904"/>
    <lineage>
        <taxon>Bacteria</taxon>
        <taxon>Pseudomonadati</taxon>
        <taxon>Bacteroidota</taxon>
        <taxon>Flavobacteriia</taxon>
        <taxon>Flavobacteriales</taxon>
        <taxon>Flavobacteriaceae</taxon>
        <taxon>Capnocytophaga</taxon>
    </lineage>
</organism>
<dbReference type="EMBL" id="CP022387">
    <property type="protein sequence ID" value="ATA89577.1"/>
    <property type="molecule type" value="Genomic_DNA"/>
</dbReference>
<dbReference type="Proteomes" id="UP000217348">
    <property type="component" value="Chromosome"/>
</dbReference>
<evidence type="ECO:0000313" key="1">
    <source>
        <dbReference type="EMBL" id="ATA89577.1"/>
    </source>
</evidence>
<accession>A0A250G030</accession>
<dbReference type="KEGG" id="csto:CGC58_07445"/>